<evidence type="ECO:0000313" key="3">
    <source>
        <dbReference type="Proteomes" id="UP000639396"/>
    </source>
</evidence>
<keyword evidence="3" id="KW-1185">Reference proteome</keyword>
<gene>
    <name evidence="2" type="ORF">IDH45_31300</name>
</gene>
<dbReference type="AlphaFoldDB" id="A0A927CGZ9"/>
<accession>A0A927CGZ9</accession>
<name>A0A927CGZ9_9BACL</name>
<dbReference type="Proteomes" id="UP000639396">
    <property type="component" value="Unassembled WGS sequence"/>
</dbReference>
<evidence type="ECO:0000259" key="1">
    <source>
        <dbReference type="Pfam" id="PF12697"/>
    </source>
</evidence>
<dbReference type="Gene3D" id="3.40.50.1820">
    <property type="entry name" value="alpha/beta hydrolase"/>
    <property type="match status" value="1"/>
</dbReference>
<dbReference type="SUPFAM" id="SSF53474">
    <property type="entry name" value="alpha/beta-Hydrolases"/>
    <property type="match status" value="1"/>
</dbReference>
<dbReference type="InterPro" id="IPR050266">
    <property type="entry name" value="AB_hydrolase_sf"/>
</dbReference>
<dbReference type="GO" id="GO:0016020">
    <property type="term" value="C:membrane"/>
    <property type="evidence" value="ECO:0007669"/>
    <property type="project" value="TreeGrafter"/>
</dbReference>
<evidence type="ECO:0000313" key="2">
    <source>
        <dbReference type="EMBL" id="MBD2866468.1"/>
    </source>
</evidence>
<sequence>METVISKDGTQIAYTKQGTGPALIMVSSAAADHQDASPLGERLSANFTVYNYDRRGRGRSTDTAPYEAAREVEDIEALLAAAGGQAYLFGSSSGAVLALEAANLLGDSVAKLYLYEPPFIINDSRKPVPRDYVEHLNSLVEAGKRSEAVEYFASEALGIPGEYIGYMKADPSWNKMESLAHTLAYDGVIMGTTQSGNPLPSDRWNIAIPTLIMTGENSEPLFHDAARALADLLPKADTHSLAGQDHSAVMMSPDVVAKAVVDFER</sequence>
<keyword evidence="2" id="KW-0378">Hydrolase</keyword>
<protein>
    <submittedName>
        <fullName evidence="2">Alpha/beta hydrolase</fullName>
    </submittedName>
</protein>
<dbReference type="EMBL" id="JACXJA010000059">
    <property type="protein sequence ID" value="MBD2866468.1"/>
    <property type="molecule type" value="Genomic_DNA"/>
</dbReference>
<comment type="caution">
    <text evidence="2">The sequence shown here is derived from an EMBL/GenBank/DDBJ whole genome shotgun (WGS) entry which is preliminary data.</text>
</comment>
<proteinExistence type="predicted"/>
<dbReference type="InterPro" id="IPR029058">
    <property type="entry name" value="AB_hydrolase_fold"/>
</dbReference>
<dbReference type="PANTHER" id="PTHR43798">
    <property type="entry name" value="MONOACYLGLYCEROL LIPASE"/>
    <property type="match status" value="1"/>
</dbReference>
<dbReference type="Pfam" id="PF12697">
    <property type="entry name" value="Abhydrolase_6"/>
    <property type="match status" value="1"/>
</dbReference>
<dbReference type="GO" id="GO:0016787">
    <property type="term" value="F:hydrolase activity"/>
    <property type="evidence" value="ECO:0007669"/>
    <property type="project" value="UniProtKB-KW"/>
</dbReference>
<feature type="domain" description="AB hydrolase-1" evidence="1">
    <location>
        <begin position="36"/>
        <end position="259"/>
    </location>
</feature>
<dbReference type="PANTHER" id="PTHR43798:SF33">
    <property type="entry name" value="HYDROLASE, PUTATIVE (AFU_ORTHOLOGUE AFUA_2G14860)-RELATED"/>
    <property type="match status" value="1"/>
</dbReference>
<dbReference type="InterPro" id="IPR000073">
    <property type="entry name" value="AB_hydrolase_1"/>
</dbReference>
<reference evidence="2" key="1">
    <citation type="submission" date="2020-09" db="EMBL/GenBank/DDBJ databases">
        <title>A novel bacterium of genus Paenibacillus, isolated from South China Sea.</title>
        <authorList>
            <person name="Huang H."/>
            <person name="Mo K."/>
            <person name="Hu Y."/>
        </authorList>
    </citation>
    <scope>NUCLEOTIDE SEQUENCE</scope>
    <source>
        <strain evidence="2">IB182363</strain>
    </source>
</reference>
<organism evidence="2 3">
    <name type="scientific">Paenibacillus oceani</name>
    <dbReference type="NCBI Taxonomy" id="2772510"/>
    <lineage>
        <taxon>Bacteria</taxon>
        <taxon>Bacillati</taxon>
        <taxon>Bacillota</taxon>
        <taxon>Bacilli</taxon>
        <taxon>Bacillales</taxon>
        <taxon>Paenibacillaceae</taxon>
        <taxon>Paenibacillus</taxon>
    </lineage>
</organism>